<evidence type="ECO:0000256" key="1">
    <source>
        <dbReference type="SAM" id="MobiDB-lite"/>
    </source>
</evidence>
<name>A0ABQ9WU37_9EUKA</name>
<evidence type="ECO:0000313" key="2">
    <source>
        <dbReference type="EMBL" id="KAK2943020.1"/>
    </source>
</evidence>
<protein>
    <submittedName>
        <fullName evidence="2">Uncharacterized protein</fullName>
    </submittedName>
</protein>
<dbReference type="Proteomes" id="UP001281761">
    <property type="component" value="Unassembled WGS sequence"/>
</dbReference>
<feature type="region of interest" description="Disordered" evidence="1">
    <location>
        <begin position="1111"/>
        <end position="1148"/>
    </location>
</feature>
<proteinExistence type="predicted"/>
<organism evidence="2 3">
    <name type="scientific">Blattamonas nauphoetae</name>
    <dbReference type="NCBI Taxonomy" id="2049346"/>
    <lineage>
        <taxon>Eukaryota</taxon>
        <taxon>Metamonada</taxon>
        <taxon>Preaxostyla</taxon>
        <taxon>Oxymonadida</taxon>
        <taxon>Blattamonas</taxon>
    </lineage>
</organism>
<evidence type="ECO:0000313" key="3">
    <source>
        <dbReference type="Proteomes" id="UP001281761"/>
    </source>
</evidence>
<keyword evidence="3" id="KW-1185">Reference proteome</keyword>
<comment type="caution">
    <text evidence="2">The sequence shown here is derived from an EMBL/GenBank/DDBJ whole genome shotgun (WGS) entry which is preliminary data.</text>
</comment>
<accession>A0ABQ9WU37</accession>
<sequence length="1168" mass="131821">MKTEKETKETTWDNDEKRRKRRTEKFENQETDETVEVECRGHLILDSVVSLIPNTNPFYFRCCFCKQILREDFPNHCCEHIPLEDISTDVPEQLISSPWAAYASGMGKVGVFDRENPQVNFERKPGSRSVTDVIFTLSKEDKPDNISGRSLTIDCGEHGIDLNFAKKGLIPNSRDNHNRVDVIDIVLVAPTERMDEVFPLVEVSSEPKPDSDSFRVVYEGPIRGLFSYFPRQPVNANQDPDETQPSESMILEESGGSEVGENEGNDGGNEDVNNQPIDNIVLQKFGNDEVGGDCGENEGNGNNTDGEGNGNNTDGEGNGNNTDGEGNGNNTDGEGTGNNTDGEGTGNNTDGEGTGNNTDGEGNGNDGASEDNKSSENAEVAAETNHPHSHLHESLNLIRYWGKKKTIGFTKTNGELHVCAVGSSQPLHSDVKQLYQQKFIPLCQMYVPMDYLNRLPVTLYGARELVPFEIKSLLVGDSTADTDISKQFSMRDHLRCGQLVTLDDLKVIFDQNIMREPVFTKFLTPLHSCRRSLSLLNMSDFQLLVSYVNGSSLIVADILQLCIKYLTRPDQLTPRDMAFLVNYLRDPKEYKNKIKQKLTSPDQMKRLTTQKYLDGLCHRASQTLIYFNQDITSFIGSLDGNPTLILTDLNEIHTISQTITSDTPITRVQAKVAPTLETTKQNIEDNLNIMETLLKNALNIVNLQFQLLVQVFVENNPPADITDEDRDLLLDWFRRNPLLSLWHRLELIPFFIDVSLIQEKKQFLIDRLSEDSSLEQCEIELLCSFLTIQTPLEEEETRHLYSLVDGIKIEEQSKETLLALICGKKTPKKETFHRLSNISNLDYKTKWCDAMNSLEKNQYKDLDRTFLRRCLVVHEPLNGSEQKDLLSVVESTTFSAKDKNTLHSLITGKPIFSQMRREAIVSNYLCHQDSDLDGSDKEHKINLVRTELARSDQEIAIECVRHTLHSAEQDLDLLFKILRGKEQMVIEEGGEEENVIGGGGEEEMVIEDGGEELMVIEKRNEELVDTMNKIRSRIVLTIRDVFRRLERSHQFSWKDLASLLCCPNGNRTHSLIAILALAENLTINSDKLQGETISISSATVQRTNHSEVNQFVNDPSKRHGTSRPQDMLRRYSQPPYDNSDRVSSTPTPVKHRTLFIPKEVVDKRSGKI</sequence>
<feature type="compositionally biased region" description="Low complexity" evidence="1">
    <location>
        <begin position="297"/>
        <end position="360"/>
    </location>
</feature>
<feature type="region of interest" description="Disordered" evidence="1">
    <location>
        <begin position="230"/>
        <end position="391"/>
    </location>
</feature>
<reference evidence="2 3" key="1">
    <citation type="journal article" date="2022" name="bioRxiv">
        <title>Genomics of Preaxostyla Flagellates Illuminates Evolutionary Transitions and the Path Towards Mitochondrial Loss.</title>
        <authorList>
            <person name="Novak L.V.F."/>
            <person name="Treitli S.C."/>
            <person name="Pyrih J."/>
            <person name="Halakuc P."/>
            <person name="Pipaliya S.V."/>
            <person name="Vacek V."/>
            <person name="Brzon O."/>
            <person name="Soukal P."/>
            <person name="Eme L."/>
            <person name="Dacks J.B."/>
            <person name="Karnkowska A."/>
            <person name="Elias M."/>
            <person name="Hampl V."/>
        </authorList>
    </citation>
    <scope>NUCLEOTIDE SEQUENCE [LARGE SCALE GENOMIC DNA]</scope>
    <source>
        <strain evidence="2">NAU3</strain>
        <tissue evidence="2">Gut</tissue>
    </source>
</reference>
<gene>
    <name evidence="2" type="ORF">BLNAU_22062</name>
</gene>
<dbReference type="EMBL" id="JARBJD010000368">
    <property type="protein sequence ID" value="KAK2943020.1"/>
    <property type="molecule type" value="Genomic_DNA"/>
</dbReference>
<feature type="compositionally biased region" description="Basic and acidic residues" evidence="1">
    <location>
        <begin position="1"/>
        <end position="17"/>
    </location>
</feature>
<feature type="region of interest" description="Disordered" evidence="1">
    <location>
        <begin position="1"/>
        <end position="31"/>
    </location>
</feature>